<comment type="caution">
    <text evidence="1">The sequence shown here is derived from an EMBL/GenBank/DDBJ whole genome shotgun (WGS) entry which is preliminary data.</text>
</comment>
<proteinExistence type="predicted"/>
<sequence>MYNDLILTDMDVKIENLFFGWHEKLPETFIRLVNTLVLTRNGKEVREAMATLAQDKDFNDFFLYGFGRRHLWVKQKGVPTIYGNTDYRLLIVEF</sequence>
<dbReference type="eggNOG" id="ENOG5032XE1">
    <property type="taxonomic scope" value="Bacteria"/>
</dbReference>
<dbReference type="EMBL" id="ABIY02000016">
    <property type="protein sequence ID" value="EDV02754.1"/>
    <property type="molecule type" value="Genomic_DNA"/>
</dbReference>
<dbReference type="AlphaFoldDB" id="B3JE52"/>
<evidence type="ECO:0000313" key="1">
    <source>
        <dbReference type="EMBL" id="EDV02754.1"/>
    </source>
</evidence>
<reference evidence="1 2" key="2">
    <citation type="submission" date="2008-04" db="EMBL/GenBank/DDBJ databases">
        <authorList>
            <person name="Fulton L."/>
            <person name="Clifton S."/>
            <person name="Fulton B."/>
            <person name="Xu J."/>
            <person name="Minx P."/>
            <person name="Pepin K.H."/>
            <person name="Johnson M."/>
            <person name="Thiruvilangam P."/>
            <person name="Bhonagiri V."/>
            <person name="Nash W.E."/>
            <person name="Mardis E.R."/>
            <person name="Wilson R.K."/>
        </authorList>
    </citation>
    <scope>NUCLEOTIDE SEQUENCE [LARGE SCALE GENOMIC DNA]</scope>
    <source>
        <strain evidence="1 2">DSM 17136</strain>
    </source>
</reference>
<dbReference type="Proteomes" id="UP000003146">
    <property type="component" value="Unassembled WGS sequence"/>
</dbReference>
<reference evidence="1 2" key="1">
    <citation type="submission" date="2008-04" db="EMBL/GenBank/DDBJ databases">
        <title>Draft genome sequence of Bacteroides coprocola (DSM 17136).</title>
        <authorList>
            <person name="Sudarsanam P."/>
            <person name="Ley R."/>
            <person name="Guruge J."/>
            <person name="Turnbaugh P.J."/>
            <person name="Mahowald M."/>
            <person name="Liep D."/>
            <person name="Gordon J."/>
        </authorList>
    </citation>
    <scope>NUCLEOTIDE SEQUENCE [LARGE SCALE GENOMIC DNA]</scope>
    <source>
        <strain evidence="1 2">DSM 17136</strain>
    </source>
</reference>
<accession>B3JE52</accession>
<protein>
    <submittedName>
        <fullName evidence="1">Uncharacterized protein</fullName>
    </submittedName>
</protein>
<evidence type="ECO:0000313" key="2">
    <source>
        <dbReference type="Proteomes" id="UP000003146"/>
    </source>
</evidence>
<gene>
    <name evidence="1" type="ORF">BACCOP_00141</name>
</gene>
<dbReference type="STRING" id="470145.BACCOP_00141"/>
<dbReference type="HOGENOM" id="CLU_185000_0_0_10"/>
<organism evidence="1 2">
    <name type="scientific">Phocaeicola coprocola DSM 17136</name>
    <dbReference type="NCBI Taxonomy" id="470145"/>
    <lineage>
        <taxon>Bacteria</taxon>
        <taxon>Pseudomonadati</taxon>
        <taxon>Bacteroidota</taxon>
        <taxon>Bacteroidia</taxon>
        <taxon>Bacteroidales</taxon>
        <taxon>Bacteroidaceae</taxon>
        <taxon>Phocaeicola</taxon>
    </lineage>
</organism>
<name>B3JE52_9BACT</name>